<gene>
    <name evidence="2" type="ORF">BVRB_035280</name>
</gene>
<keyword evidence="3" id="KW-1185">Reference proteome</keyword>
<feature type="region of interest" description="Disordered" evidence="1">
    <location>
        <begin position="1"/>
        <end position="34"/>
    </location>
</feature>
<dbReference type="Proteomes" id="UP000035740">
    <property type="component" value="Unassembled WGS sequence"/>
</dbReference>
<evidence type="ECO:0000313" key="2">
    <source>
        <dbReference type="EMBL" id="KMS65508.1"/>
    </source>
</evidence>
<name>A0A0J7YQV5_BETVV</name>
<accession>A0A0J7YQV5</accession>
<protein>
    <submittedName>
        <fullName evidence="2">Uncharacterized protein</fullName>
    </submittedName>
</protein>
<reference evidence="2 3" key="1">
    <citation type="journal article" date="2014" name="Nature">
        <title>The genome of the recently domesticated crop plant sugar beet (Beta vulgaris).</title>
        <authorList>
            <person name="Dohm J.C."/>
            <person name="Minoche A.E."/>
            <person name="Holtgrawe D."/>
            <person name="Capella-Gutierrez S."/>
            <person name="Zakrzewski F."/>
            <person name="Tafer H."/>
            <person name="Rupp O."/>
            <person name="Sorensen T.R."/>
            <person name="Stracke R."/>
            <person name="Reinhardt R."/>
            <person name="Goesmann A."/>
            <person name="Kraft T."/>
            <person name="Schulz B."/>
            <person name="Stadler P.F."/>
            <person name="Schmidt T."/>
            <person name="Gabaldon T."/>
            <person name="Lehrach H."/>
            <person name="Weisshaar B."/>
            <person name="Himmelbauer H."/>
        </authorList>
    </citation>
    <scope>NUCLEOTIDE SEQUENCE [LARGE SCALE GENOMIC DNA]</scope>
    <source>
        <tissue evidence="2">Taproot</tissue>
    </source>
</reference>
<evidence type="ECO:0000256" key="1">
    <source>
        <dbReference type="SAM" id="MobiDB-lite"/>
    </source>
</evidence>
<feature type="compositionally biased region" description="Basic and acidic residues" evidence="1">
    <location>
        <begin position="15"/>
        <end position="25"/>
    </location>
</feature>
<organism evidence="2 3">
    <name type="scientific">Beta vulgaris subsp. vulgaris</name>
    <name type="common">Beet</name>
    <dbReference type="NCBI Taxonomy" id="3555"/>
    <lineage>
        <taxon>Eukaryota</taxon>
        <taxon>Viridiplantae</taxon>
        <taxon>Streptophyta</taxon>
        <taxon>Embryophyta</taxon>
        <taxon>Tracheophyta</taxon>
        <taxon>Spermatophyta</taxon>
        <taxon>Magnoliopsida</taxon>
        <taxon>eudicotyledons</taxon>
        <taxon>Gunneridae</taxon>
        <taxon>Pentapetalae</taxon>
        <taxon>Caryophyllales</taxon>
        <taxon>Chenopodiaceae</taxon>
        <taxon>Betoideae</taxon>
        <taxon>Beta</taxon>
    </lineage>
</organism>
<dbReference type="EMBL" id="KQ107592">
    <property type="protein sequence ID" value="KMS65508.1"/>
    <property type="molecule type" value="Genomic_DNA"/>
</dbReference>
<sequence>VDDEDEVNPDGNIDSESKFRTRLDSNRAASENSWRKEQFMPELWSSKDPDTDDFFRRSAQEIGLCSKPRSVRVILPHPECMVMQRRDGNPGNNIPDVEPQYLPMQSQILATMHASSDRFRTGHQFQVCFVIAPG</sequence>
<dbReference type="Gramene" id="KMS65508">
    <property type="protein sequence ID" value="KMS65508"/>
    <property type="gene ID" value="BVRB_035280"/>
</dbReference>
<evidence type="ECO:0000313" key="3">
    <source>
        <dbReference type="Proteomes" id="UP000035740"/>
    </source>
</evidence>
<dbReference type="AlphaFoldDB" id="A0A0J7YQV5"/>
<feature type="non-terminal residue" evidence="2">
    <location>
        <position position="1"/>
    </location>
</feature>
<proteinExistence type="predicted"/>